<dbReference type="EMBL" id="JAHXZJ010001567">
    <property type="protein sequence ID" value="KAH0551169.1"/>
    <property type="molecule type" value="Genomic_DNA"/>
</dbReference>
<dbReference type="Gene3D" id="2.40.50.140">
    <property type="entry name" value="Nucleic acid-binding proteins"/>
    <property type="match status" value="1"/>
</dbReference>
<sequence>MKKLNGGLPTMSIEISGYVNAIDVLKLVATKHNPRTPLYKIVINNGGKMKVRVLFWAELAKKYSHVLNLHSFITLKGAKTKLNTYLNQIRIELLVSKSTEVIVSSLQYENDYRDGEIPIVAMADLVDVKGIVKVYRYLKQEFRQAATPTGCYAFGVLVDARSRLPLRVIGFDPADFVKFPQGYLLKVRGRSITPADGPTQMRVDSFSDILMDETIPQLSAAELRLYGLESPKRRFEQM</sequence>
<evidence type="ECO:0000313" key="1">
    <source>
        <dbReference type="EMBL" id="KAH0551169.1"/>
    </source>
</evidence>
<keyword evidence="2" id="KW-1185">Reference proteome</keyword>
<comment type="caution">
    <text evidence="1">The sequence shown here is derived from an EMBL/GenBank/DDBJ whole genome shotgun (WGS) entry which is preliminary data.</text>
</comment>
<reference evidence="1 2" key="1">
    <citation type="journal article" date="2021" name="J. Hered.">
        <title>A chromosome-level genome assembly of the parasitoid wasp, Cotesia glomerata (Hymenoptera: Braconidae).</title>
        <authorList>
            <person name="Pinto B.J."/>
            <person name="Weis J.J."/>
            <person name="Gamble T."/>
            <person name="Ode P.J."/>
            <person name="Paul R."/>
            <person name="Zaspel J.M."/>
        </authorList>
    </citation>
    <scope>NUCLEOTIDE SEQUENCE [LARGE SCALE GENOMIC DNA]</scope>
    <source>
        <strain evidence="1">CgM1</strain>
    </source>
</reference>
<organism evidence="1 2">
    <name type="scientific">Cotesia glomerata</name>
    <name type="common">Lepidopteran parasitic wasp</name>
    <name type="synonym">Apanteles glomeratus</name>
    <dbReference type="NCBI Taxonomy" id="32391"/>
    <lineage>
        <taxon>Eukaryota</taxon>
        <taxon>Metazoa</taxon>
        <taxon>Ecdysozoa</taxon>
        <taxon>Arthropoda</taxon>
        <taxon>Hexapoda</taxon>
        <taxon>Insecta</taxon>
        <taxon>Pterygota</taxon>
        <taxon>Neoptera</taxon>
        <taxon>Endopterygota</taxon>
        <taxon>Hymenoptera</taxon>
        <taxon>Apocrita</taxon>
        <taxon>Ichneumonoidea</taxon>
        <taxon>Braconidae</taxon>
        <taxon>Microgastrinae</taxon>
        <taxon>Cotesia</taxon>
    </lineage>
</organism>
<name>A0AAV7IJ05_COTGL</name>
<dbReference type="InterPro" id="IPR012340">
    <property type="entry name" value="NA-bd_OB-fold"/>
</dbReference>
<dbReference type="Proteomes" id="UP000826195">
    <property type="component" value="Unassembled WGS sequence"/>
</dbReference>
<evidence type="ECO:0000313" key="2">
    <source>
        <dbReference type="Proteomes" id="UP000826195"/>
    </source>
</evidence>
<gene>
    <name evidence="1" type="ORF">KQX54_000206</name>
</gene>
<dbReference type="AlphaFoldDB" id="A0AAV7IJ05"/>
<accession>A0AAV7IJ05</accession>
<protein>
    <submittedName>
        <fullName evidence="1">Uncharacterized protein</fullName>
    </submittedName>
</protein>
<proteinExistence type="predicted"/>